<evidence type="ECO:0000256" key="4">
    <source>
        <dbReference type="ARBA" id="ARBA00022832"/>
    </source>
</evidence>
<dbReference type="InterPro" id="IPR009081">
    <property type="entry name" value="PP-bd_ACP"/>
</dbReference>
<keyword evidence="5 7" id="KW-0443">Lipid metabolism</keyword>
<comment type="subcellular location">
    <subcellularLocation>
        <location evidence="7">Cytoplasm</location>
    </subcellularLocation>
</comment>
<keyword evidence="4 7" id="KW-0276">Fatty acid metabolism</keyword>
<accession>A0A3P2RB67</accession>
<dbReference type="InterPro" id="IPR036736">
    <property type="entry name" value="ACP-like_sf"/>
</dbReference>
<dbReference type="PANTHER" id="PTHR20863:SF76">
    <property type="entry name" value="CARRIER DOMAIN-CONTAINING PROTEIN"/>
    <property type="match status" value="1"/>
</dbReference>
<keyword evidence="6 7" id="KW-0275">Fatty acid biosynthesis</keyword>
<dbReference type="HAMAP" id="MF_01217">
    <property type="entry name" value="Acyl_carrier"/>
    <property type="match status" value="1"/>
</dbReference>
<dbReference type="SUPFAM" id="SSF47336">
    <property type="entry name" value="ACP-like"/>
    <property type="match status" value="1"/>
</dbReference>
<comment type="function">
    <text evidence="7">Carrier of the growing fatty acid chain in fatty acid biosynthesis.</text>
</comment>
<dbReference type="Proteomes" id="UP000275836">
    <property type="component" value="Unassembled WGS sequence"/>
</dbReference>
<evidence type="ECO:0000256" key="7">
    <source>
        <dbReference type="HAMAP-Rule" id="MF_01217"/>
    </source>
</evidence>
<dbReference type="PANTHER" id="PTHR20863">
    <property type="entry name" value="ACYL CARRIER PROTEIN"/>
    <property type="match status" value="1"/>
</dbReference>
<evidence type="ECO:0000313" key="9">
    <source>
        <dbReference type="EMBL" id="RRG17989.1"/>
    </source>
</evidence>
<feature type="modified residue" description="O-(pantetheine 4'-phosphoryl)serine" evidence="7">
    <location>
        <position position="39"/>
    </location>
</feature>
<reference evidence="9 10" key="1">
    <citation type="submission" date="2018-10" db="EMBL/GenBank/DDBJ databases">
        <title>Draft genome sequence of Weissella viridescens UCO-SMC3.</title>
        <authorList>
            <person name="Garcia-Cancino A."/>
            <person name="Espinoza-Monje M."/>
            <person name="Albarracin L."/>
            <person name="Garcia-Castillo V."/>
            <person name="Campos-Martin J."/>
            <person name="Nakano Y."/>
            <person name="Guitierrez-Zamorano C."/>
            <person name="Ikeda-Ohtsubo W."/>
            <person name="Morita H."/>
            <person name="Kitazawa H."/>
            <person name="Villena J."/>
        </authorList>
    </citation>
    <scope>NUCLEOTIDE SEQUENCE [LARGE SCALE GENOMIC DNA]</scope>
    <source>
        <strain evidence="9 10">UCO-SMC3</strain>
    </source>
</reference>
<comment type="similarity">
    <text evidence="7">Belongs to the acyl carrier protein (ACP) family.</text>
</comment>
<gene>
    <name evidence="7" type="primary">acpP</name>
    <name evidence="9" type="ORF">D3P96_04840</name>
</gene>
<sequence>MERQQTVDDVIQFVAKHFKVDPQTLSGSSDLMQVTDADSIDFLELILEMEDVFNTAISDEDAEQLQTIDDVADFVIAHSK</sequence>
<keyword evidence="2 7" id="KW-0444">Lipid biosynthesis</keyword>
<comment type="caution">
    <text evidence="9">The sequence shown here is derived from an EMBL/GenBank/DDBJ whole genome shotgun (WGS) entry which is preliminary data.</text>
</comment>
<feature type="domain" description="Carrier" evidence="8">
    <location>
        <begin position="1"/>
        <end position="79"/>
    </location>
</feature>
<dbReference type="OrthoDB" id="9804551at2"/>
<evidence type="ECO:0000256" key="5">
    <source>
        <dbReference type="ARBA" id="ARBA00023098"/>
    </source>
</evidence>
<keyword evidence="7" id="KW-0963">Cytoplasm</keyword>
<protein>
    <recommendedName>
        <fullName evidence="7">Acyl carrier protein</fullName>
        <shortName evidence="7">ACP</shortName>
    </recommendedName>
</protein>
<comment type="PTM">
    <text evidence="7">4'-phosphopantetheine is transferred from CoA to a specific serine of apo-ACP by AcpS. This modification is essential for activity because fatty acids are bound in thioester linkage to the sulfhydryl of the prosthetic group.</text>
</comment>
<evidence type="ECO:0000256" key="3">
    <source>
        <dbReference type="ARBA" id="ARBA00022553"/>
    </source>
</evidence>
<keyword evidence="3 7" id="KW-0597">Phosphoprotein</keyword>
<dbReference type="GO" id="GO:0000035">
    <property type="term" value="F:acyl binding"/>
    <property type="evidence" value="ECO:0007669"/>
    <property type="project" value="TreeGrafter"/>
</dbReference>
<dbReference type="EMBL" id="RHGY01000004">
    <property type="protein sequence ID" value="RRG17989.1"/>
    <property type="molecule type" value="Genomic_DNA"/>
</dbReference>
<dbReference type="Gene3D" id="1.10.1200.10">
    <property type="entry name" value="ACP-like"/>
    <property type="match status" value="1"/>
</dbReference>
<evidence type="ECO:0000259" key="8">
    <source>
        <dbReference type="PROSITE" id="PS50075"/>
    </source>
</evidence>
<dbReference type="PROSITE" id="PS50075">
    <property type="entry name" value="CARRIER"/>
    <property type="match status" value="1"/>
</dbReference>
<evidence type="ECO:0000256" key="2">
    <source>
        <dbReference type="ARBA" id="ARBA00022516"/>
    </source>
</evidence>
<dbReference type="Pfam" id="PF00550">
    <property type="entry name" value="PP-binding"/>
    <property type="match status" value="1"/>
</dbReference>
<dbReference type="AlphaFoldDB" id="A0A3P2RB67"/>
<dbReference type="InterPro" id="IPR003231">
    <property type="entry name" value="ACP"/>
</dbReference>
<dbReference type="GO" id="GO:0000036">
    <property type="term" value="F:acyl carrier activity"/>
    <property type="evidence" value="ECO:0007669"/>
    <property type="project" value="UniProtKB-UniRule"/>
</dbReference>
<keyword evidence="1 7" id="KW-0596">Phosphopantetheine</keyword>
<dbReference type="GO" id="GO:0005737">
    <property type="term" value="C:cytoplasm"/>
    <property type="evidence" value="ECO:0007669"/>
    <property type="project" value="UniProtKB-SubCell"/>
</dbReference>
<dbReference type="RefSeq" id="WP_124943245.1">
    <property type="nucleotide sequence ID" value="NZ_RHGY01000004.1"/>
</dbReference>
<proteinExistence type="inferred from homology"/>
<dbReference type="UniPathway" id="UPA00094"/>
<evidence type="ECO:0000256" key="6">
    <source>
        <dbReference type="ARBA" id="ARBA00023160"/>
    </source>
</evidence>
<name>A0A3P2RB67_WEIVI</name>
<organism evidence="9 10">
    <name type="scientific">Weissella viridescens</name>
    <name type="common">Lactobacillus viridescens</name>
    <dbReference type="NCBI Taxonomy" id="1629"/>
    <lineage>
        <taxon>Bacteria</taxon>
        <taxon>Bacillati</taxon>
        <taxon>Bacillota</taxon>
        <taxon>Bacilli</taxon>
        <taxon>Lactobacillales</taxon>
        <taxon>Lactobacillaceae</taxon>
        <taxon>Weissella</taxon>
    </lineage>
</organism>
<comment type="pathway">
    <text evidence="7">Lipid metabolism; fatty acid biosynthesis.</text>
</comment>
<evidence type="ECO:0000313" key="10">
    <source>
        <dbReference type="Proteomes" id="UP000275836"/>
    </source>
</evidence>
<evidence type="ECO:0000256" key="1">
    <source>
        <dbReference type="ARBA" id="ARBA00022450"/>
    </source>
</evidence>